<evidence type="ECO:0000313" key="2">
    <source>
        <dbReference type="EMBL" id="MCH4553340.1"/>
    </source>
</evidence>
<dbReference type="Pfam" id="PF11695">
    <property type="entry name" value="DUF3291"/>
    <property type="match status" value="1"/>
</dbReference>
<name>A0ABS9RK55_9FLAO</name>
<accession>A0ABS9RK55</accession>
<sequence length="155" mass="18297">MNTYHLAQVNIAKGLAPLSDPIMQDFINNVDRINAIADDSKGFVWRFKDEDKDEALSIFKEEDLLVNISVWEDLESLFNYIYHSDHIEVFKRKKEWFNKVEMKHMAFWYVPFGTKPTLKDAKIRLDYLNSHGETPYAFTFKSKFSVVDSINYKTQ</sequence>
<evidence type="ECO:0000313" key="3">
    <source>
        <dbReference type="Proteomes" id="UP001156141"/>
    </source>
</evidence>
<dbReference type="RefSeq" id="WP_240574046.1">
    <property type="nucleotide sequence ID" value="NZ_CP136709.1"/>
</dbReference>
<organism evidence="2 3">
    <name type="scientific">Aestuariibaculum lutulentum</name>
    <dbReference type="NCBI Taxonomy" id="2920935"/>
    <lineage>
        <taxon>Bacteria</taxon>
        <taxon>Pseudomonadati</taxon>
        <taxon>Bacteroidota</taxon>
        <taxon>Flavobacteriia</taxon>
        <taxon>Flavobacteriales</taxon>
        <taxon>Flavobacteriaceae</taxon>
    </lineage>
</organism>
<gene>
    <name evidence="2" type="ORF">MKW35_11980</name>
</gene>
<proteinExistence type="predicted"/>
<evidence type="ECO:0000259" key="1">
    <source>
        <dbReference type="Pfam" id="PF11695"/>
    </source>
</evidence>
<reference evidence="2" key="1">
    <citation type="submission" date="2022-02" db="EMBL/GenBank/DDBJ databases">
        <title>Aestuariibaculum sp., a marine bacterium isolated from sediment in Guangxi.</title>
        <authorList>
            <person name="Ying J."/>
        </authorList>
    </citation>
    <scope>NUCLEOTIDE SEQUENCE</scope>
    <source>
        <strain evidence="2">L182</strain>
    </source>
</reference>
<keyword evidence="3" id="KW-1185">Reference proteome</keyword>
<protein>
    <submittedName>
        <fullName evidence="2">DUF3291 domain-containing protein</fullName>
    </submittedName>
</protein>
<dbReference type="EMBL" id="JAKVQD010000005">
    <property type="protein sequence ID" value="MCH4553340.1"/>
    <property type="molecule type" value="Genomic_DNA"/>
</dbReference>
<comment type="caution">
    <text evidence="2">The sequence shown here is derived from an EMBL/GenBank/DDBJ whole genome shotgun (WGS) entry which is preliminary data.</text>
</comment>
<dbReference type="InterPro" id="IPR021708">
    <property type="entry name" value="DUF3291"/>
</dbReference>
<dbReference type="InterPro" id="IPR011008">
    <property type="entry name" value="Dimeric_a/b-barrel"/>
</dbReference>
<feature type="domain" description="DUF3291" evidence="1">
    <location>
        <begin position="6"/>
        <end position="142"/>
    </location>
</feature>
<dbReference type="SUPFAM" id="SSF54909">
    <property type="entry name" value="Dimeric alpha+beta barrel"/>
    <property type="match status" value="1"/>
</dbReference>
<dbReference type="Proteomes" id="UP001156141">
    <property type="component" value="Unassembled WGS sequence"/>
</dbReference>